<evidence type="ECO:0000313" key="9">
    <source>
        <dbReference type="EMBL" id="OOC53262.1"/>
    </source>
</evidence>
<dbReference type="PANTHER" id="PTHR43806">
    <property type="entry name" value="PEPTIDASE S8"/>
    <property type="match status" value="1"/>
</dbReference>
<comment type="caution">
    <text evidence="9">The sequence shown here is derived from an EMBL/GenBank/DDBJ whole genome shotgun (WGS) entry which is preliminary data.</text>
</comment>
<comment type="similarity">
    <text evidence="1 5">Belongs to the peptidase S8 family.</text>
</comment>
<sequence length="411" mass="39927">MTAHTDPGTARSRRRRTAAAALALGLLAPLPAAPAAAETPRDPVSLTQVHPFKGDSQPCAAAGGDVVEQTPWTHHFLGLSRAHELSTGEGAGVALLVPEVDGGVPALAGAVEGGRSTDCLGFGTSLAGVVAARRVEGSGLLGVAPGASVTAVATGDPRTGMATSQEVAAGIESAVDSGARVVLVGTGSWEGSAALESAVAAAEEADALVVAPATVPTSRGPMPGHPAQHAAVLSVAAHDVEGVPVARGPLVLPSGDLARVDLTAPGDRVVGTGPGGGHVATAGDGVAAAFVAGAAALLMAREPDLGAEQVRERLATTAYASPRGDADPLSGHGRVDPLAALAVTPGGAPAGVAGEGFVPGPSPEGSVDAPPTAAVVSAALLLIVLCGLGGAVIKRGRARGWRPAAPGEPVR</sequence>
<dbReference type="RefSeq" id="WP_077689624.1">
    <property type="nucleotide sequence ID" value="NZ_MCOK01000001.1"/>
</dbReference>
<evidence type="ECO:0000259" key="8">
    <source>
        <dbReference type="Pfam" id="PF00082"/>
    </source>
</evidence>
<evidence type="ECO:0000256" key="7">
    <source>
        <dbReference type="SAM" id="SignalP"/>
    </source>
</evidence>
<keyword evidence="6" id="KW-0812">Transmembrane</keyword>
<gene>
    <name evidence="9" type="ORF">NOSIN_05050</name>
</gene>
<evidence type="ECO:0000256" key="3">
    <source>
        <dbReference type="ARBA" id="ARBA00022801"/>
    </source>
</evidence>
<evidence type="ECO:0000313" key="10">
    <source>
        <dbReference type="Proteomes" id="UP000189004"/>
    </source>
</evidence>
<evidence type="ECO:0000256" key="5">
    <source>
        <dbReference type="PROSITE-ProRule" id="PRU01240"/>
    </source>
</evidence>
<dbReference type="InterPro" id="IPR000209">
    <property type="entry name" value="Peptidase_S8/S53_dom"/>
</dbReference>
<keyword evidence="6" id="KW-1133">Transmembrane helix</keyword>
<feature type="chain" id="PRO_5012482942" evidence="7">
    <location>
        <begin position="38"/>
        <end position="411"/>
    </location>
</feature>
<feature type="domain" description="Peptidase S8/S53" evidence="8">
    <location>
        <begin position="117"/>
        <end position="329"/>
    </location>
</feature>
<protein>
    <submittedName>
        <fullName evidence="9">Peptidase S8 and S53 subtilisin kexin sedolisin</fullName>
    </submittedName>
</protein>
<dbReference type="GO" id="GO:0004252">
    <property type="term" value="F:serine-type endopeptidase activity"/>
    <property type="evidence" value="ECO:0007669"/>
    <property type="project" value="InterPro"/>
</dbReference>
<organism evidence="9 10">
    <name type="scientific">Nocardiopsis sinuspersici</name>
    <dbReference type="NCBI Taxonomy" id="501010"/>
    <lineage>
        <taxon>Bacteria</taxon>
        <taxon>Bacillati</taxon>
        <taxon>Actinomycetota</taxon>
        <taxon>Actinomycetes</taxon>
        <taxon>Streptosporangiales</taxon>
        <taxon>Nocardiopsidaceae</taxon>
        <taxon>Nocardiopsis</taxon>
    </lineage>
</organism>
<feature type="transmembrane region" description="Helical" evidence="6">
    <location>
        <begin position="373"/>
        <end position="393"/>
    </location>
</feature>
<dbReference type="PROSITE" id="PS51892">
    <property type="entry name" value="SUBTILASE"/>
    <property type="match status" value="1"/>
</dbReference>
<dbReference type="PANTHER" id="PTHR43806:SF11">
    <property type="entry name" value="CEREVISIN-RELATED"/>
    <property type="match status" value="1"/>
</dbReference>
<proteinExistence type="inferred from homology"/>
<keyword evidence="3" id="KW-0378">Hydrolase</keyword>
<keyword evidence="10" id="KW-1185">Reference proteome</keyword>
<dbReference type="SUPFAM" id="SSF52743">
    <property type="entry name" value="Subtilisin-like"/>
    <property type="match status" value="1"/>
</dbReference>
<accession>A0A1V3BY04</accession>
<evidence type="ECO:0000256" key="6">
    <source>
        <dbReference type="SAM" id="Phobius"/>
    </source>
</evidence>
<evidence type="ECO:0000256" key="1">
    <source>
        <dbReference type="ARBA" id="ARBA00011073"/>
    </source>
</evidence>
<comment type="caution">
    <text evidence="5">Lacks conserved residue(s) required for the propagation of feature annotation.</text>
</comment>
<keyword evidence="2" id="KW-0645">Protease</keyword>
<dbReference type="Gene3D" id="3.40.50.200">
    <property type="entry name" value="Peptidase S8/S53 domain"/>
    <property type="match status" value="1"/>
</dbReference>
<dbReference type="EMBL" id="MCOK01000001">
    <property type="protein sequence ID" value="OOC53262.1"/>
    <property type="molecule type" value="Genomic_DNA"/>
</dbReference>
<feature type="signal peptide" evidence="7">
    <location>
        <begin position="1"/>
        <end position="37"/>
    </location>
</feature>
<dbReference type="InterPro" id="IPR036852">
    <property type="entry name" value="Peptidase_S8/S53_dom_sf"/>
</dbReference>
<keyword evidence="7" id="KW-0732">Signal</keyword>
<name>A0A1V3BY04_9ACTN</name>
<evidence type="ECO:0000256" key="4">
    <source>
        <dbReference type="ARBA" id="ARBA00022825"/>
    </source>
</evidence>
<dbReference type="InterPro" id="IPR050131">
    <property type="entry name" value="Peptidase_S8_subtilisin-like"/>
</dbReference>
<dbReference type="Proteomes" id="UP000189004">
    <property type="component" value="Unassembled WGS sequence"/>
</dbReference>
<dbReference type="GO" id="GO:0006508">
    <property type="term" value="P:proteolysis"/>
    <property type="evidence" value="ECO:0007669"/>
    <property type="project" value="UniProtKB-KW"/>
</dbReference>
<dbReference type="OrthoDB" id="5240330at2"/>
<keyword evidence="6" id="KW-0472">Membrane</keyword>
<reference evidence="10" key="1">
    <citation type="submission" date="2016-08" db="EMBL/GenBank/DDBJ databases">
        <authorList>
            <person name="Tokovenko B."/>
            <person name="Kalinowski J."/>
        </authorList>
    </citation>
    <scope>NUCLEOTIDE SEQUENCE [LARGE SCALE GENOMIC DNA]</scope>
    <source>
        <strain evidence="10">UTMC102</strain>
    </source>
</reference>
<dbReference type="STRING" id="501010.NOSIN_05050"/>
<keyword evidence="4" id="KW-0720">Serine protease</keyword>
<dbReference type="Pfam" id="PF00082">
    <property type="entry name" value="Peptidase_S8"/>
    <property type="match status" value="1"/>
</dbReference>
<dbReference type="AlphaFoldDB" id="A0A1V3BY04"/>
<evidence type="ECO:0000256" key="2">
    <source>
        <dbReference type="ARBA" id="ARBA00022670"/>
    </source>
</evidence>